<evidence type="ECO:0000256" key="1">
    <source>
        <dbReference type="ARBA" id="ARBA00022691"/>
    </source>
</evidence>
<dbReference type="GO" id="GO:0051539">
    <property type="term" value="F:4 iron, 4 sulfur cluster binding"/>
    <property type="evidence" value="ECO:0007669"/>
    <property type="project" value="UniProtKB-KW"/>
</dbReference>
<evidence type="ECO:0000313" key="9">
    <source>
        <dbReference type="Proteomes" id="UP000595224"/>
    </source>
</evidence>
<evidence type="ECO:0000256" key="2">
    <source>
        <dbReference type="ARBA" id="ARBA00022723"/>
    </source>
</evidence>
<evidence type="ECO:0000256" key="6">
    <source>
        <dbReference type="PIRSR" id="PIRSR004762-2"/>
    </source>
</evidence>
<dbReference type="InterPro" id="IPR024021">
    <property type="entry name" value="FeFe-hyd_HydE_rSAM"/>
</dbReference>
<keyword evidence="9" id="KW-1185">Reference proteome</keyword>
<keyword evidence="5" id="KW-0004">4Fe-4S</keyword>
<evidence type="ECO:0000256" key="5">
    <source>
        <dbReference type="PIRSR" id="PIRSR004762-1"/>
    </source>
</evidence>
<keyword evidence="4 5" id="KW-0411">Iron-sulfur</keyword>
<dbReference type="AlphaFoldDB" id="A0A7T3V5I2"/>
<dbReference type="EMBL" id="CP064936">
    <property type="protein sequence ID" value="QQA01149.1"/>
    <property type="molecule type" value="Genomic_DNA"/>
</dbReference>
<accession>A0A7T3V5I2</accession>
<organism evidence="8 9">
    <name type="scientific">Treponema peruense</name>
    <dbReference type="NCBI Taxonomy" id="2787628"/>
    <lineage>
        <taxon>Bacteria</taxon>
        <taxon>Pseudomonadati</taxon>
        <taxon>Spirochaetota</taxon>
        <taxon>Spirochaetia</taxon>
        <taxon>Spirochaetales</taxon>
        <taxon>Treponemataceae</taxon>
        <taxon>Treponema</taxon>
    </lineage>
</organism>
<sequence length="345" mass="38855">MARKKLLDKNSIIELIEHRSEYRVDLQKKARALCDDCYGKKIFLRALIEVTNCCVRNCYYCGIRAQNSFAQRYRLTDEEILECCNKSNALGFKTFVLQGGEDAAFSEERVCELIEKIKIAHPDCAVTLSLGERPYKTFRAWKEAGADRYLLRHETASPKHYECLHPKEQKLSARKECLFNLKSLGFQTGSGFMVGSPFQTVQNLADDIMFLQDLNPQMIGIGPFIPHRDTPFAHFAAGSTELTLFLISLLRTIFPNALIPATTALATLSSTGHEDGILSGANVIMPNVSPLYARQKYELYNNKKYDGDEAAENLALLKNKISGIGYEIVSEAGNYIPPDKYRSVR</sequence>
<feature type="binding site" evidence="6">
    <location>
        <position position="289"/>
    </location>
    <ligand>
        <name>(3R)-3-methyl-D-ornithine</name>
        <dbReference type="ChEBI" id="CHEBI:64642"/>
    </ligand>
</feature>
<dbReference type="CDD" id="cd01335">
    <property type="entry name" value="Radical_SAM"/>
    <property type="match status" value="1"/>
</dbReference>
<feature type="binding site" evidence="6">
    <location>
        <position position="174"/>
    </location>
    <ligand>
        <name>S-adenosyl-L-methionine</name>
        <dbReference type="ChEBI" id="CHEBI:59789"/>
    </ligand>
</feature>
<feature type="binding site" evidence="6">
    <location>
        <position position="154"/>
    </location>
    <ligand>
        <name>S-adenosyl-L-methionine</name>
        <dbReference type="ChEBI" id="CHEBI:59789"/>
    </ligand>
</feature>
<evidence type="ECO:0000256" key="3">
    <source>
        <dbReference type="ARBA" id="ARBA00023004"/>
    </source>
</evidence>
<dbReference type="InterPro" id="IPR006638">
    <property type="entry name" value="Elp3/MiaA/NifB-like_rSAM"/>
</dbReference>
<keyword evidence="3 5" id="KW-0408">Iron</keyword>
<evidence type="ECO:0000256" key="4">
    <source>
        <dbReference type="ARBA" id="ARBA00023014"/>
    </source>
</evidence>
<dbReference type="PANTHER" id="PTHR43726:SF1">
    <property type="entry name" value="BIOTIN SYNTHASE"/>
    <property type="match status" value="1"/>
</dbReference>
<dbReference type="InterPro" id="IPR007197">
    <property type="entry name" value="rSAM"/>
</dbReference>
<feature type="binding site" evidence="5">
    <location>
        <position position="58"/>
    </location>
    <ligand>
        <name>[4Fe-4S] cluster</name>
        <dbReference type="ChEBI" id="CHEBI:49883"/>
        <note>4Fe-4S-S-AdoMet</note>
    </ligand>
</feature>
<dbReference type="Proteomes" id="UP000595224">
    <property type="component" value="Chromosome"/>
</dbReference>
<name>A0A7T3V5I2_9SPIR</name>
<dbReference type="Pfam" id="PF04055">
    <property type="entry name" value="Radical_SAM"/>
    <property type="match status" value="1"/>
</dbReference>
<dbReference type="SFLD" id="SFLDS00029">
    <property type="entry name" value="Radical_SAM"/>
    <property type="match status" value="1"/>
</dbReference>
<keyword evidence="2" id="KW-0479">Metal-binding</keyword>
<reference evidence="8 9" key="1">
    <citation type="submission" date="2020-11" db="EMBL/GenBank/DDBJ databases">
        <title>Treponema Peruensis nv. sp., first commensal Treponema isolated from human feces.</title>
        <authorList>
            <person name="Belkhou C."/>
            <person name="Raes J."/>
        </authorList>
    </citation>
    <scope>NUCLEOTIDE SEQUENCE [LARGE SCALE GENOMIC DNA]</scope>
    <source>
        <strain evidence="8 9">RCC2812</strain>
    </source>
</reference>
<protein>
    <submittedName>
        <fullName evidence="8">[FeFe] hydrogenase H-cluster radical SAM maturase HydE</fullName>
    </submittedName>
</protein>
<dbReference type="SFLD" id="SFLDG01060">
    <property type="entry name" value="BATS_domain_containing"/>
    <property type="match status" value="1"/>
</dbReference>
<dbReference type="GO" id="GO:0016740">
    <property type="term" value="F:transferase activity"/>
    <property type="evidence" value="ECO:0007669"/>
    <property type="project" value="TreeGrafter"/>
</dbReference>
<gene>
    <name evidence="8" type="primary">hydE</name>
    <name evidence="8" type="ORF">IWA51_00510</name>
</gene>
<dbReference type="RefSeq" id="WP_198442740.1">
    <property type="nucleotide sequence ID" value="NZ_CBCSHE010000017.1"/>
</dbReference>
<dbReference type="GO" id="GO:0046872">
    <property type="term" value="F:metal ion binding"/>
    <property type="evidence" value="ECO:0007669"/>
    <property type="project" value="UniProtKB-KW"/>
</dbReference>
<feature type="domain" description="Radical SAM core" evidence="7">
    <location>
        <begin position="40"/>
        <end position="265"/>
    </location>
</feature>
<dbReference type="PANTHER" id="PTHR43726">
    <property type="entry name" value="3-METHYLORNITHINE SYNTHASE"/>
    <property type="match status" value="1"/>
</dbReference>
<feature type="binding site" evidence="6">
    <location>
        <position position="129"/>
    </location>
    <ligand>
        <name>(3R)-3-methyl-D-ornithine</name>
        <dbReference type="ChEBI" id="CHEBI:64642"/>
    </ligand>
</feature>
<evidence type="ECO:0000259" key="7">
    <source>
        <dbReference type="PROSITE" id="PS51918"/>
    </source>
</evidence>
<dbReference type="InterPro" id="IPR013785">
    <property type="entry name" value="Aldolase_TIM"/>
</dbReference>
<dbReference type="SMART" id="SM00729">
    <property type="entry name" value="Elp3"/>
    <property type="match status" value="1"/>
</dbReference>
<keyword evidence="1 5" id="KW-0949">S-adenosyl-L-methionine</keyword>
<dbReference type="SUPFAM" id="SSF102114">
    <property type="entry name" value="Radical SAM enzymes"/>
    <property type="match status" value="1"/>
</dbReference>
<dbReference type="SFLD" id="SFLDG01280">
    <property type="entry name" value="HydE/PylB-like"/>
    <property type="match status" value="1"/>
</dbReference>
<feature type="binding site" evidence="5">
    <location>
        <position position="61"/>
    </location>
    <ligand>
        <name>[4Fe-4S] cluster</name>
        <dbReference type="ChEBI" id="CHEBI:49883"/>
        <note>4Fe-4S-S-AdoMet</note>
    </ligand>
</feature>
<comment type="cofactor">
    <cofactor evidence="5">
        <name>[4Fe-4S] cluster</name>
        <dbReference type="ChEBI" id="CHEBI:49883"/>
    </cofactor>
    <text evidence="5">Binds 1 [4Fe-4S] cluster. The cluster is coordinated with 3 cysteines and an exchangeable S-adenosyl-L-methionine.</text>
</comment>
<dbReference type="KEGG" id="tper:IWA51_00510"/>
<dbReference type="InterPro" id="IPR058240">
    <property type="entry name" value="rSAM_sf"/>
</dbReference>
<evidence type="ECO:0000313" key="8">
    <source>
        <dbReference type="EMBL" id="QQA01149.1"/>
    </source>
</evidence>
<dbReference type="NCBIfam" id="TIGR03956">
    <property type="entry name" value="rSAM_HydE"/>
    <property type="match status" value="1"/>
</dbReference>
<dbReference type="Gene3D" id="3.20.20.70">
    <property type="entry name" value="Aldolase class I"/>
    <property type="match status" value="1"/>
</dbReference>
<dbReference type="PROSITE" id="PS51918">
    <property type="entry name" value="RADICAL_SAM"/>
    <property type="match status" value="1"/>
</dbReference>
<dbReference type="SFLD" id="SFLDF00348">
    <property type="entry name" value="FeFe_hydrogenase_maturase_(Hyd"/>
    <property type="match status" value="1"/>
</dbReference>
<dbReference type="PIRSF" id="PIRSF004762">
    <property type="entry name" value="CHP00423"/>
    <property type="match status" value="1"/>
</dbReference>
<feature type="binding site" evidence="5">
    <location>
        <position position="54"/>
    </location>
    <ligand>
        <name>[4Fe-4S] cluster</name>
        <dbReference type="ChEBI" id="CHEBI:49883"/>
        <note>4Fe-4S-S-AdoMet</note>
    </ligand>
</feature>
<proteinExistence type="predicted"/>
<dbReference type="InterPro" id="IPR034422">
    <property type="entry name" value="HydE/PylB-like"/>
</dbReference>